<dbReference type="InterPro" id="IPR011059">
    <property type="entry name" value="Metal-dep_hydrolase_composite"/>
</dbReference>
<dbReference type="GO" id="GO:0005829">
    <property type="term" value="C:cytosol"/>
    <property type="evidence" value="ECO:0007669"/>
    <property type="project" value="TreeGrafter"/>
</dbReference>
<keyword evidence="3" id="KW-1185">Reference proteome</keyword>
<dbReference type="PANTHER" id="PTHR11647">
    <property type="entry name" value="HYDRANTOINASE/DIHYDROPYRIMIDINASE FAMILY MEMBER"/>
    <property type="match status" value="1"/>
</dbReference>
<dbReference type="Gene3D" id="3.20.20.140">
    <property type="entry name" value="Metal-dependent hydrolases"/>
    <property type="match status" value="1"/>
</dbReference>
<dbReference type="GO" id="GO:0016812">
    <property type="term" value="F:hydrolase activity, acting on carbon-nitrogen (but not peptide) bonds, in cyclic amides"/>
    <property type="evidence" value="ECO:0007669"/>
    <property type="project" value="TreeGrafter"/>
</dbReference>
<dbReference type="SUPFAM" id="SSF51556">
    <property type="entry name" value="Metallo-dependent hydrolases"/>
    <property type="match status" value="1"/>
</dbReference>
<comment type="caution">
    <text evidence="2">The sequence shown here is derived from an EMBL/GenBank/DDBJ whole genome shotgun (WGS) entry which is preliminary data.</text>
</comment>
<evidence type="ECO:0000259" key="1">
    <source>
        <dbReference type="Pfam" id="PF07969"/>
    </source>
</evidence>
<dbReference type="GO" id="GO:0016811">
    <property type="term" value="F:hydrolase activity, acting on carbon-nitrogen (but not peptide) bonds, in linear amides"/>
    <property type="evidence" value="ECO:0007669"/>
    <property type="project" value="InterPro"/>
</dbReference>
<dbReference type="InterPro" id="IPR032466">
    <property type="entry name" value="Metal_Hydrolase"/>
</dbReference>
<sequence length="494" mass="55183">MLSSQHKDETEYDLLIQNATVIDGSGRESYNAHILIFEDEIAKIEKDLHKNFTAKEVIDASGLVLSPGFIDSHAHGDPVETPEFKNFLAMGVTTIALGQDGYSPKEKDLITWFQKVDEINPATNISIFAGHNTLRELSGVNYDTLPDEKGLLAMEALLSKAFDAGVFGMTTGLEYNPGNFSKREELQRLAKIVGKNNGLIMSHMRNEDDLEVENSIRELLAQGEYCPVHVSHIKSVYGKGEERAEEILNLLDSARTAGVQVTADLYPYNASYTGIAIVFPEWAKKPNDFEEVVKNRRSELEEFLRNKIMQRNGPEATLIGSGKFKGKNLKQISEELDKPFEDVLIDDIGPYGAGGAYFIMDGVLQERLVQNEFINICSDGSPSMRHPRGYGSFAKVIETYVLGKKLFTLEEAIHKMTGLSAKIIGLEDRGLIREGFKADLLIFNPTEIKETATYEEPHQLARGFKYVFVNGRLAKQGEDFSKVRNGKMLRKNAD</sequence>
<proteinExistence type="predicted"/>
<dbReference type="PANTHER" id="PTHR11647:SF1">
    <property type="entry name" value="COLLAPSIN RESPONSE MEDIATOR PROTEIN"/>
    <property type="match status" value="1"/>
</dbReference>
<reference evidence="2 3" key="1">
    <citation type="submission" date="2015-10" db="EMBL/GenBank/DDBJ databases">
        <title>Draft genome sequence of Salegentibacter salinarum KCTC 12975.</title>
        <authorList>
            <person name="Lin W."/>
            <person name="Zheng Q."/>
        </authorList>
    </citation>
    <scope>NUCLEOTIDE SEQUENCE [LARGE SCALE GENOMIC DNA]</scope>
    <source>
        <strain evidence="2 3">KCTC 12975</strain>
    </source>
</reference>
<evidence type="ECO:0000313" key="3">
    <source>
        <dbReference type="Proteomes" id="UP000232673"/>
    </source>
</evidence>
<evidence type="ECO:0000313" key="2">
    <source>
        <dbReference type="EMBL" id="PKD16842.1"/>
    </source>
</evidence>
<name>A0A2N0TQ33_9FLAO</name>
<dbReference type="Gene3D" id="3.30.1490.130">
    <property type="entry name" value="D-aminoacylase. Domain 3"/>
    <property type="match status" value="1"/>
</dbReference>
<gene>
    <name evidence="2" type="ORF">APR41_08385</name>
</gene>
<dbReference type="EMBL" id="LKTS01000045">
    <property type="protein sequence ID" value="PKD16842.1"/>
    <property type="molecule type" value="Genomic_DNA"/>
</dbReference>
<dbReference type="InterPro" id="IPR013108">
    <property type="entry name" value="Amidohydro_3"/>
</dbReference>
<dbReference type="InterPro" id="IPR050378">
    <property type="entry name" value="Metallo-dep_Hydrolases_sf"/>
</dbReference>
<dbReference type="Gene3D" id="2.30.40.10">
    <property type="entry name" value="Urease, subunit C, domain 1"/>
    <property type="match status" value="1"/>
</dbReference>
<dbReference type="InterPro" id="IPR023100">
    <property type="entry name" value="D-aminoacylase_insert_dom_sf"/>
</dbReference>
<accession>A0A2N0TQ33</accession>
<feature type="domain" description="Amidohydrolase 3" evidence="1">
    <location>
        <begin position="400"/>
        <end position="472"/>
    </location>
</feature>
<dbReference type="AlphaFoldDB" id="A0A2N0TQ33"/>
<dbReference type="Pfam" id="PF07969">
    <property type="entry name" value="Amidohydro_3"/>
    <property type="match status" value="1"/>
</dbReference>
<dbReference type="STRING" id="447422.SAMN05660903_01515"/>
<dbReference type="Proteomes" id="UP000232673">
    <property type="component" value="Unassembled WGS sequence"/>
</dbReference>
<organism evidence="2 3">
    <name type="scientific">Salegentibacter salinarum</name>
    <dbReference type="NCBI Taxonomy" id="447422"/>
    <lineage>
        <taxon>Bacteria</taxon>
        <taxon>Pseudomonadati</taxon>
        <taxon>Bacteroidota</taxon>
        <taxon>Flavobacteriia</taxon>
        <taxon>Flavobacteriales</taxon>
        <taxon>Flavobacteriaceae</taxon>
        <taxon>Salegentibacter</taxon>
    </lineage>
</organism>
<dbReference type="SUPFAM" id="SSF51338">
    <property type="entry name" value="Composite domain of metallo-dependent hydrolases"/>
    <property type="match status" value="1"/>
</dbReference>
<protein>
    <submittedName>
        <fullName evidence="2">N-acyl-D-amino acid deacylase</fullName>
    </submittedName>
</protein>